<keyword evidence="4 15" id="KW-0645">Protease</keyword>
<evidence type="ECO:0000256" key="8">
    <source>
        <dbReference type="ARBA" id="ARBA00022833"/>
    </source>
</evidence>
<comment type="cofactor">
    <cofactor evidence="1">
        <name>Zn(2+)</name>
        <dbReference type="ChEBI" id="CHEBI:29105"/>
    </cofactor>
</comment>
<keyword evidence="16" id="KW-1185">Reference proteome</keyword>
<feature type="transmembrane region" description="Helical" evidence="13">
    <location>
        <begin position="93"/>
        <end position="112"/>
    </location>
</feature>
<dbReference type="AlphaFoldDB" id="A0A398CNY7"/>
<keyword evidence="6" id="KW-0479">Metal-binding</keyword>
<evidence type="ECO:0000313" key="15">
    <source>
        <dbReference type="EMBL" id="RIE04082.1"/>
    </source>
</evidence>
<feature type="transmembrane region" description="Helical" evidence="13">
    <location>
        <begin position="54"/>
        <end position="81"/>
    </location>
</feature>
<sequence>MAEPVRDTEQEQRQQRKTGAGRKSALGIGAALLVALSKLKTGAFLLLKLGKPIWMMAISVGAYAILYPWEFAIGLVLLLFVHELGHVWAAKRVGLPVSAPIFIPFLGAAIIMKRHPKDAKTEAYMALGGPLLGTVGAFACYAVGWWTDYHLWYALAYVGFLLNLINLMPMRPLDGGRIVGAVSRWLWAVGVAGGPFLIWYTKSPLFFLLWAWFVWEMYNRFFRQKRKKPKFLADGQYVAIVDPHLPEWYLKSGEHRRELPFTCYCRMDGEHVAEFHWEAMSYRGELPLSEPCLIHKMYVTNITEPNAAGSVQFTVRAEGERFLQETFYDVPMPVRVKIGVVYGGLIGVLVFLIWKMGEMGLKTL</sequence>
<dbReference type="EMBL" id="QXJM01000029">
    <property type="protein sequence ID" value="RIE04082.1"/>
    <property type="molecule type" value="Genomic_DNA"/>
</dbReference>
<evidence type="ECO:0000256" key="12">
    <source>
        <dbReference type="SAM" id="MobiDB-lite"/>
    </source>
</evidence>
<name>A0A398CNY7_9BACL</name>
<feature type="domain" description="Peptidase M50" evidence="14">
    <location>
        <begin position="150"/>
        <end position="184"/>
    </location>
</feature>
<evidence type="ECO:0000313" key="16">
    <source>
        <dbReference type="Proteomes" id="UP000266340"/>
    </source>
</evidence>
<evidence type="ECO:0000256" key="1">
    <source>
        <dbReference type="ARBA" id="ARBA00001947"/>
    </source>
</evidence>
<feature type="region of interest" description="Disordered" evidence="12">
    <location>
        <begin position="1"/>
        <end position="21"/>
    </location>
</feature>
<comment type="similarity">
    <text evidence="3">Belongs to the peptidase M50B family.</text>
</comment>
<evidence type="ECO:0000256" key="13">
    <source>
        <dbReference type="SAM" id="Phobius"/>
    </source>
</evidence>
<comment type="subcellular location">
    <subcellularLocation>
        <location evidence="2">Membrane</location>
        <topology evidence="2">Multi-pass membrane protein</topology>
    </subcellularLocation>
</comment>
<feature type="transmembrane region" description="Helical" evidence="13">
    <location>
        <begin position="25"/>
        <end position="47"/>
    </location>
</feature>
<keyword evidence="11 13" id="KW-0472">Membrane</keyword>
<feature type="transmembrane region" description="Helical" evidence="13">
    <location>
        <begin position="150"/>
        <end position="169"/>
    </location>
</feature>
<protein>
    <submittedName>
        <fullName evidence="15">Site-2 protease family protein</fullName>
    </submittedName>
</protein>
<evidence type="ECO:0000256" key="2">
    <source>
        <dbReference type="ARBA" id="ARBA00004141"/>
    </source>
</evidence>
<evidence type="ECO:0000259" key="14">
    <source>
        <dbReference type="Pfam" id="PF02163"/>
    </source>
</evidence>
<dbReference type="InterPro" id="IPR008915">
    <property type="entry name" value="Peptidase_M50"/>
</dbReference>
<feature type="transmembrane region" description="Helical" evidence="13">
    <location>
        <begin position="181"/>
        <end position="199"/>
    </location>
</feature>
<keyword evidence="8" id="KW-0862">Zinc</keyword>
<feature type="transmembrane region" description="Helical" evidence="13">
    <location>
        <begin position="205"/>
        <end position="222"/>
    </location>
</feature>
<dbReference type="OrthoDB" id="9781963at2"/>
<dbReference type="GO" id="GO:0016020">
    <property type="term" value="C:membrane"/>
    <property type="evidence" value="ECO:0007669"/>
    <property type="project" value="UniProtKB-SubCell"/>
</dbReference>
<evidence type="ECO:0000256" key="11">
    <source>
        <dbReference type="ARBA" id="ARBA00023136"/>
    </source>
</evidence>
<dbReference type="PANTHER" id="PTHR39188">
    <property type="entry name" value="MEMBRANE-ASSOCIATED ZINC METALLOPROTEASE M50B"/>
    <property type="match status" value="1"/>
</dbReference>
<evidence type="ECO:0000256" key="9">
    <source>
        <dbReference type="ARBA" id="ARBA00022989"/>
    </source>
</evidence>
<evidence type="ECO:0000256" key="3">
    <source>
        <dbReference type="ARBA" id="ARBA00007931"/>
    </source>
</evidence>
<organism evidence="15 16">
    <name type="scientific">Cohnella faecalis</name>
    <dbReference type="NCBI Taxonomy" id="2315694"/>
    <lineage>
        <taxon>Bacteria</taxon>
        <taxon>Bacillati</taxon>
        <taxon>Bacillota</taxon>
        <taxon>Bacilli</taxon>
        <taxon>Bacillales</taxon>
        <taxon>Paenibacillaceae</taxon>
        <taxon>Cohnella</taxon>
    </lineage>
</organism>
<evidence type="ECO:0000256" key="5">
    <source>
        <dbReference type="ARBA" id="ARBA00022692"/>
    </source>
</evidence>
<keyword evidence="5 13" id="KW-0812">Transmembrane</keyword>
<dbReference type="RefSeq" id="WP_119148753.1">
    <property type="nucleotide sequence ID" value="NZ_JBHSOV010000013.1"/>
</dbReference>
<evidence type="ECO:0000256" key="6">
    <source>
        <dbReference type="ARBA" id="ARBA00022723"/>
    </source>
</evidence>
<dbReference type="Proteomes" id="UP000266340">
    <property type="component" value="Unassembled WGS sequence"/>
</dbReference>
<feature type="compositionally biased region" description="Basic and acidic residues" evidence="12">
    <location>
        <begin position="1"/>
        <end position="14"/>
    </location>
</feature>
<reference evidence="15 16" key="1">
    <citation type="submission" date="2018-09" db="EMBL/GenBank/DDBJ databases">
        <title>Cohnella cavernae sp. nov., isolated from a karst cave.</title>
        <authorList>
            <person name="Zhu H."/>
        </authorList>
    </citation>
    <scope>NUCLEOTIDE SEQUENCE [LARGE SCALE GENOMIC DNA]</scope>
    <source>
        <strain evidence="15 16">K2E09-144</strain>
    </source>
</reference>
<gene>
    <name evidence="15" type="ORF">D3H35_09060</name>
</gene>
<accession>A0A398CNY7</accession>
<keyword evidence="7" id="KW-0378">Hydrolase</keyword>
<keyword evidence="9 13" id="KW-1133">Transmembrane helix</keyword>
<feature type="domain" description="Peptidase M50" evidence="14">
    <location>
        <begin position="71"/>
        <end position="144"/>
    </location>
</feature>
<evidence type="ECO:0000256" key="7">
    <source>
        <dbReference type="ARBA" id="ARBA00022801"/>
    </source>
</evidence>
<dbReference type="Pfam" id="PF02163">
    <property type="entry name" value="Peptidase_M50"/>
    <property type="match status" value="2"/>
</dbReference>
<dbReference type="PANTHER" id="PTHR39188:SF3">
    <property type="entry name" value="STAGE IV SPORULATION PROTEIN FB"/>
    <property type="match status" value="1"/>
</dbReference>
<feature type="transmembrane region" description="Helical" evidence="13">
    <location>
        <begin position="124"/>
        <end position="144"/>
    </location>
</feature>
<evidence type="ECO:0000256" key="10">
    <source>
        <dbReference type="ARBA" id="ARBA00023049"/>
    </source>
</evidence>
<feature type="transmembrane region" description="Helical" evidence="13">
    <location>
        <begin position="336"/>
        <end position="354"/>
    </location>
</feature>
<dbReference type="GO" id="GO:0046872">
    <property type="term" value="F:metal ion binding"/>
    <property type="evidence" value="ECO:0007669"/>
    <property type="project" value="UniProtKB-KW"/>
</dbReference>
<proteinExistence type="inferred from homology"/>
<comment type="caution">
    <text evidence="15">The sequence shown here is derived from an EMBL/GenBank/DDBJ whole genome shotgun (WGS) entry which is preliminary data.</text>
</comment>
<dbReference type="GO" id="GO:0008237">
    <property type="term" value="F:metallopeptidase activity"/>
    <property type="evidence" value="ECO:0007669"/>
    <property type="project" value="UniProtKB-KW"/>
</dbReference>
<evidence type="ECO:0000256" key="4">
    <source>
        <dbReference type="ARBA" id="ARBA00022670"/>
    </source>
</evidence>
<keyword evidence="10" id="KW-0482">Metalloprotease</keyword>
<dbReference type="GO" id="GO:0006508">
    <property type="term" value="P:proteolysis"/>
    <property type="evidence" value="ECO:0007669"/>
    <property type="project" value="UniProtKB-KW"/>
</dbReference>
<dbReference type="CDD" id="cd06160">
    <property type="entry name" value="S2P-M50_like_2"/>
    <property type="match status" value="1"/>
</dbReference>